<keyword evidence="3" id="KW-0602">Photosynthesis</keyword>
<evidence type="ECO:0000256" key="1">
    <source>
        <dbReference type="ARBA" id="ARBA00004370"/>
    </source>
</evidence>
<evidence type="ECO:0000256" key="4">
    <source>
        <dbReference type="ARBA" id="ARBA00023078"/>
    </source>
</evidence>
<dbReference type="PANTHER" id="PTHR34058">
    <property type="entry name" value="OXYGEN-EVOLVING ENHANCER PROTEIN 1-2, CHLOROPLASTIC"/>
    <property type="match status" value="1"/>
</dbReference>
<dbReference type="InterPro" id="IPR002628">
    <property type="entry name" value="PsbO"/>
</dbReference>
<dbReference type="Gene3D" id="3.30.2050.10">
    <property type="entry name" value="photosynthetic oxygen evolving center domain"/>
    <property type="match status" value="1"/>
</dbReference>
<proteinExistence type="evidence at transcript level"/>
<evidence type="ECO:0000313" key="7">
    <source>
        <dbReference type="EMBL" id="ABF73017.1"/>
    </source>
</evidence>
<sequence>MRAIRVLACLACASHAGRFQQKSDTPELDAFAALLLASDAQAGFQAPNAANARAQNAQKLANVGAKVLAGSLAGLLALTAGTDGALAGPFTRDDLASLTYDQVKGSGLANTCPKVNKAGAGGIKIGGLKQLSDFCLEPTSFAILEEQMTQQKGTQTVPVPSKVTTRQTYVLDGIEGTLSVSEGKLKFVETDGIDYAPTTIQLPGGERVPFLFTVKNLVATAGTTADEIAPGFTMSGPFMVPSYRTGLFLDPKGRGTTTGYDQAVALPAMQAGGDEEMFKENDKKFDVGKGSIELKVTQVNTELKEIGGVFVHKQPGDTDLGSKEPKEILLKGNWFATVE</sequence>
<gene>
    <name evidence="7" type="primary">PsbO</name>
</gene>
<dbReference type="GO" id="GO:0042549">
    <property type="term" value="P:photosystem II stabilization"/>
    <property type="evidence" value="ECO:0007669"/>
    <property type="project" value="InterPro"/>
</dbReference>
<comment type="similarity">
    <text evidence="2">Belongs to the PsbO family.</text>
</comment>
<evidence type="ECO:0000256" key="2">
    <source>
        <dbReference type="ARBA" id="ARBA00009838"/>
    </source>
</evidence>
<dbReference type="InterPro" id="IPR011250">
    <property type="entry name" value="OMP/PagP_B-barrel"/>
</dbReference>
<organism evidence="7">
    <name type="scientific">Karenia brevis</name>
    <name type="common">Red tide dinoflagellate</name>
    <name type="synonym">Gymnodinium breve</name>
    <dbReference type="NCBI Taxonomy" id="156230"/>
    <lineage>
        <taxon>Eukaryota</taxon>
        <taxon>Sar</taxon>
        <taxon>Alveolata</taxon>
        <taxon>Dinophyceae</taxon>
        <taxon>Gymnodiniales</taxon>
        <taxon>Kareniaceae</taxon>
        <taxon>Karenia</taxon>
    </lineage>
</organism>
<dbReference type="Pfam" id="PF01716">
    <property type="entry name" value="MSP"/>
    <property type="match status" value="1"/>
</dbReference>
<protein>
    <submittedName>
        <fullName evidence="7">Oxygen-enhancer 1 protein</fullName>
    </submittedName>
</protein>
<dbReference type="EMBL" id="DQ531590">
    <property type="protein sequence ID" value="ABF73017.1"/>
    <property type="molecule type" value="mRNA"/>
</dbReference>
<keyword evidence="6" id="KW-0604">Photosystem II</keyword>
<dbReference type="SUPFAM" id="SSF56925">
    <property type="entry name" value="OMPA-like"/>
    <property type="match status" value="1"/>
</dbReference>
<evidence type="ECO:0000256" key="3">
    <source>
        <dbReference type="ARBA" id="ARBA00022531"/>
    </source>
</evidence>
<evidence type="ECO:0000256" key="5">
    <source>
        <dbReference type="ARBA" id="ARBA00023136"/>
    </source>
</evidence>
<dbReference type="Gene3D" id="2.40.160.30">
    <property type="entry name" value="Photosystem II, cytochrome c-550 precursor"/>
    <property type="match status" value="1"/>
</dbReference>
<evidence type="ECO:0000256" key="6">
    <source>
        <dbReference type="ARBA" id="ARBA00023276"/>
    </source>
</evidence>
<keyword evidence="5" id="KW-0472">Membrane</keyword>
<comment type="subcellular location">
    <subcellularLocation>
        <location evidence="1">Membrane</location>
    </subcellularLocation>
</comment>
<name>Q00GL8_KARBR</name>
<accession>Q00GL8</accession>
<dbReference type="GO" id="GO:0010207">
    <property type="term" value="P:photosystem II assembly"/>
    <property type="evidence" value="ECO:0007669"/>
    <property type="project" value="InterPro"/>
</dbReference>
<keyword evidence="4" id="KW-0793">Thylakoid</keyword>
<dbReference type="GO" id="GO:0009523">
    <property type="term" value="C:photosystem II"/>
    <property type="evidence" value="ECO:0007669"/>
    <property type="project" value="UniProtKB-KW"/>
</dbReference>
<reference evidence="7" key="1">
    <citation type="journal article" date="2006" name="Mol. Biol. Evol.">
        <title>Chimeric plastid proteome in the Florida 'red tide' dinoflagellate Karenia brevis.</title>
        <authorList>
            <person name="Nosenko T."/>
            <person name="Lidie K.L."/>
            <person name="Van Dolah F.M."/>
            <person name="Lindquist E."/>
            <person name="Cheng J.F."/>
            <person name="Bhattacharya D."/>
        </authorList>
    </citation>
    <scope>NUCLEOTIDE SEQUENCE</scope>
    <source>
        <strain evidence="7">Wilson</strain>
    </source>
</reference>
<dbReference type="AlphaFoldDB" id="Q00GL8"/>